<accession>A0A850PS49</accession>
<feature type="transmembrane region" description="Helical" evidence="1">
    <location>
        <begin position="20"/>
        <end position="41"/>
    </location>
</feature>
<name>A0A850PS49_9MYCO</name>
<evidence type="ECO:0000256" key="1">
    <source>
        <dbReference type="SAM" id="Phobius"/>
    </source>
</evidence>
<sequence length="235" mass="25856">MRWRSALRLEATTQWRQKFVHAAVISGLLWLAVLLPTPVQIRPILEPYVLFGDITIIGFFFIGGSVFFEKQERTLGAVICSPLRFWEYLSVKVTLLMAISVFVALVVVGVTHGVGVHLLPVVAGIVLGTLVMLIAGFVSSLPFSSVSDWFLATTVPLMILSLPALHLSGVWPHPVLYLVPTQGPLLLFGAAFDQVDLAPWQVVYALGYPLLCAGLLYILARQLFSRFVIERSGVL</sequence>
<feature type="transmembrane region" description="Helical" evidence="1">
    <location>
        <begin position="47"/>
        <end position="68"/>
    </location>
</feature>
<dbReference type="InterPro" id="IPR056926">
    <property type="entry name" value="FLQE3_permease"/>
</dbReference>
<feature type="transmembrane region" description="Helical" evidence="1">
    <location>
        <begin position="149"/>
        <end position="171"/>
    </location>
</feature>
<organism evidence="2 3">
    <name type="scientific">Mycolicibacterium hippocampi</name>
    <dbReference type="NCBI Taxonomy" id="659824"/>
    <lineage>
        <taxon>Bacteria</taxon>
        <taxon>Bacillati</taxon>
        <taxon>Actinomycetota</taxon>
        <taxon>Actinomycetes</taxon>
        <taxon>Mycobacteriales</taxon>
        <taxon>Mycobacteriaceae</taxon>
        <taxon>Mycolicibacterium</taxon>
    </lineage>
</organism>
<proteinExistence type="predicted"/>
<keyword evidence="1" id="KW-0472">Membrane</keyword>
<keyword evidence="1" id="KW-0812">Transmembrane</keyword>
<feature type="transmembrane region" description="Helical" evidence="1">
    <location>
        <begin position="89"/>
        <end position="110"/>
    </location>
</feature>
<protein>
    <submittedName>
        <fullName evidence="2">ABC transporter permease</fullName>
    </submittedName>
</protein>
<evidence type="ECO:0000313" key="3">
    <source>
        <dbReference type="Proteomes" id="UP000570517"/>
    </source>
</evidence>
<keyword evidence="3" id="KW-1185">Reference proteome</keyword>
<feature type="transmembrane region" description="Helical" evidence="1">
    <location>
        <begin position="116"/>
        <end position="137"/>
    </location>
</feature>
<feature type="transmembrane region" description="Helical" evidence="1">
    <location>
        <begin position="202"/>
        <end position="220"/>
    </location>
</feature>
<reference evidence="2 3" key="1">
    <citation type="submission" date="2020-05" db="EMBL/GenBank/DDBJ databases">
        <title>Draft genome sequence of Mycobacterium hippocampi DL, isolated from European seabass, Dicentrarchus labrax, reared in fish farms.</title>
        <authorList>
            <person name="Stathopoulou P."/>
            <person name="Asimakis E."/>
            <person name="Tzokas K."/>
            <person name="Batargias C."/>
            <person name="Tsiamis G."/>
        </authorList>
    </citation>
    <scope>NUCLEOTIDE SEQUENCE [LARGE SCALE GENOMIC DNA]</scope>
    <source>
        <strain evidence="2 3">DL</strain>
    </source>
</reference>
<comment type="caution">
    <text evidence="2">The sequence shown here is derived from an EMBL/GenBank/DDBJ whole genome shotgun (WGS) entry which is preliminary data.</text>
</comment>
<dbReference type="Pfam" id="PF24686">
    <property type="entry name" value="FLQE3_permease"/>
    <property type="match status" value="1"/>
</dbReference>
<dbReference type="RefSeq" id="WP_178361357.1">
    <property type="nucleotide sequence ID" value="NZ_JABFYL010000048.1"/>
</dbReference>
<gene>
    <name evidence="2" type="ORF">HLY00_5109</name>
</gene>
<dbReference type="AlphaFoldDB" id="A0A850PS49"/>
<keyword evidence="1" id="KW-1133">Transmembrane helix</keyword>
<dbReference type="EMBL" id="JABFYL010000048">
    <property type="protein sequence ID" value="NVN53139.1"/>
    <property type="molecule type" value="Genomic_DNA"/>
</dbReference>
<dbReference type="Proteomes" id="UP000570517">
    <property type="component" value="Unassembled WGS sequence"/>
</dbReference>
<evidence type="ECO:0000313" key="2">
    <source>
        <dbReference type="EMBL" id="NVN53139.1"/>
    </source>
</evidence>